<dbReference type="InterPro" id="IPR001427">
    <property type="entry name" value="RNaseA"/>
</dbReference>
<dbReference type="InterPro" id="IPR036816">
    <property type="entry name" value="RNaseA-like_dom_sf"/>
</dbReference>
<dbReference type="GO" id="GO:0050830">
    <property type="term" value="P:defense response to Gram-positive bacterium"/>
    <property type="evidence" value="ECO:0007669"/>
    <property type="project" value="TreeGrafter"/>
</dbReference>
<protein>
    <submittedName>
        <fullName evidence="5">Probable ribonuclease 11</fullName>
    </submittedName>
</protein>
<dbReference type="OrthoDB" id="9619113at2759"/>
<comment type="similarity">
    <text evidence="1">Belongs to the pancreatic ribonuclease family.</text>
</comment>
<dbReference type="Pfam" id="PF00074">
    <property type="entry name" value="RnaseA"/>
    <property type="match status" value="1"/>
</dbReference>
<feature type="chain" id="PRO_5010324398" evidence="2">
    <location>
        <begin position="21"/>
        <end position="195"/>
    </location>
</feature>
<dbReference type="PANTHER" id="PTHR11437">
    <property type="entry name" value="RIBONUCLEASE"/>
    <property type="match status" value="1"/>
</dbReference>
<dbReference type="Gene3D" id="3.10.130.10">
    <property type="entry name" value="Ribonuclease A-like domain"/>
    <property type="match status" value="1"/>
</dbReference>
<evidence type="ECO:0000313" key="4">
    <source>
        <dbReference type="Proteomes" id="UP000081671"/>
    </source>
</evidence>
<dbReference type="RefSeq" id="XP_012891155.1">
    <property type="nucleotide sequence ID" value="XM_013035701.1"/>
</dbReference>
<feature type="domain" description="Ribonuclease A-domain" evidence="3">
    <location>
        <begin position="74"/>
        <end position="176"/>
    </location>
</feature>
<organism evidence="4 5">
    <name type="scientific">Dipodomys ordii</name>
    <name type="common">Ord's kangaroo rat</name>
    <dbReference type="NCBI Taxonomy" id="10020"/>
    <lineage>
        <taxon>Eukaryota</taxon>
        <taxon>Metazoa</taxon>
        <taxon>Chordata</taxon>
        <taxon>Craniata</taxon>
        <taxon>Vertebrata</taxon>
        <taxon>Euteleostomi</taxon>
        <taxon>Mammalia</taxon>
        <taxon>Eutheria</taxon>
        <taxon>Euarchontoglires</taxon>
        <taxon>Glires</taxon>
        <taxon>Rodentia</taxon>
        <taxon>Castorimorpha</taxon>
        <taxon>Heteromyidae</taxon>
        <taxon>Dipodomyinae</taxon>
        <taxon>Dipodomys</taxon>
    </lineage>
</organism>
<dbReference type="AlphaFoldDB" id="A0A1S3GR46"/>
<dbReference type="Proteomes" id="UP000081671">
    <property type="component" value="Unplaced"/>
</dbReference>
<evidence type="ECO:0000313" key="5">
    <source>
        <dbReference type="RefSeq" id="XP_012891155.1"/>
    </source>
</evidence>
<dbReference type="GO" id="GO:0003676">
    <property type="term" value="F:nucleic acid binding"/>
    <property type="evidence" value="ECO:0007669"/>
    <property type="project" value="InterPro"/>
</dbReference>
<proteinExistence type="inferred from homology"/>
<keyword evidence="4" id="KW-1185">Reference proteome</keyword>
<reference evidence="5" key="1">
    <citation type="submission" date="2025-08" db="UniProtKB">
        <authorList>
            <consortium name="RefSeq"/>
        </authorList>
    </citation>
    <scope>IDENTIFICATION</scope>
    <source>
        <tissue evidence="5">Kidney</tissue>
    </source>
</reference>
<dbReference type="InterPro" id="IPR023412">
    <property type="entry name" value="RNaseA_domain"/>
</dbReference>
<dbReference type="InParanoid" id="A0A1S3GR46"/>
<dbReference type="KEGG" id="dord:106000445"/>
<evidence type="ECO:0000259" key="3">
    <source>
        <dbReference type="Pfam" id="PF00074"/>
    </source>
</evidence>
<sequence length="195" mass="21935">METFVLLLLGLGLVLTGASGNILEIMKEEFAKEEMQSSVAKSGHLEQTVEVLMNFTLFDQNTSMSKVFPSSLLTFRRSHFNTPKGNILGNHQECCNITVWRKLLEANRSCRLRNNFIPGTMEVTHHGHTAPGCECGQNPIMNIWESPEVENTMCQLSTGRQSNRCQYHRVTSLKKMFTVLTGHSLMSWLVSGSKL</sequence>
<dbReference type="FunCoup" id="A0A1S3GR46">
    <property type="interactions" value="1"/>
</dbReference>
<dbReference type="SUPFAM" id="SSF54076">
    <property type="entry name" value="RNase A-like"/>
    <property type="match status" value="1"/>
</dbReference>
<keyword evidence="2" id="KW-0732">Signal</keyword>
<feature type="signal peptide" evidence="2">
    <location>
        <begin position="1"/>
        <end position="20"/>
    </location>
</feature>
<dbReference type="CTD" id="122651"/>
<accession>A0A1S3GR46</accession>
<evidence type="ECO:0000256" key="2">
    <source>
        <dbReference type="SAM" id="SignalP"/>
    </source>
</evidence>
<dbReference type="PANTHER" id="PTHR11437:SF22">
    <property type="entry name" value="RIBONUCLEASE 11-RELATED"/>
    <property type="match status" value="1"/>
</dbReference>
<evidence type="ECO:0000256" key="1">
    <source>
        <dbReference type="ARBA" id="ARBA00005600"/>
    </source>
</evidence>
<gene>
    <name evidence="5" type="primary">Rnase11</name>
</gene>
<name>A0A1S3GR46_DIPOR</name>
<dbReference type="GeneID" id="106000445"/>